<dbReference type="PROSITE" id="PS00523">
    <property type="entry name" value="SULFATASE_1"/>
    <property type="match status" value="1"/>
</dbReference>
<reference evidence="8" key="1">
    <citation type="submission" date="2021-08" db="EMBL/GenBank/DDBJ databases">
        <title>Prevotella lacticifex sp. nov., isolated from rumen of cow.</title>
        <authorList>
            <person name="Shinkai T."/>
            <person name="Ikeyama N."/>
            <person name="Kumagai M."/>
            <person name="Ohmori H."/>
            <person name="Sakamoto M."/>
            <person name="Ohkuma M."/>
            <person name="Mitsumori M."/>
        </authorList>
    </citation>
    <scope>NUCLEOTIDE SEQUENCE</scope>
    <source>
        <strain evidence="8">DSM 11371</strain>
    </source>
</reference>
<evidence type="ECO:0000256" key="2">
    <source>
        <dbReference type="ARBA" id="ARBA00022723"/>
    </source>
</evidence>
<dbReference type="InterPro" id="IPR000917">
    <property type="entry name" value="Sulfatase_N"/>
</dbReference>
<keyword evidence="2" id="KW-0479">Metal-binding</keyword>
<dbReference type="GO" id="GO:0004065">
    <property type="term" value="F:arylsulfatase activity"/>
    <property type="evidence" value="ECO:0007669"/>
    <property type="project" value="TreeGrafter"/>
</dbReference>
<dbReference type="Proteomes" id="UP000887043">
    <property type="component" value="Unassembled WGS sequence"/>
</dbReference>
<evidence type="ECO:0000256" key="4">
    <source>
        <dbReference type="ARBA" id="ARBA00022837"/>
    </source>
</evidence>
<dbReference type="InterPro" id="IPR024607">
    <property type="entry name" value="Sulfatase_CS"/>
</dbReference>
<comment type="PTM">
    <text evidence="5">The conversion to 3-oxoalanine (also known as C-formylglycine, FGly), of a serine or cysteine residue in prokaryotes and of a cysteine residue in eukaryotes, is critical for catalytic activity.</text>
</comment>
<comment type="similarity">
    <text evidence="1">Belongs to the sulfatase family.</text>
</comment>
<accession>A0AA37HZG6</accession>
<evidence type="ECO:0000259" key="7">
    <source>
        <dbReference type="Pfam" id="PF00884"/>
    </source>
</evidence>
<keyword evidence="4" id="KW-0106">Calcium</keyword>
<keyword evidence="6" id="KW-0732">Signal</keyword>
<dbReference type="AlphaFoldDB" id="A0AA37HZG6"/>
<proteinExistence type="inferred from homology"/>
<dbReference type="Pfam" id="PF00884">
    <property type="entry name" value="Sulfatase"/>
    <property type="match status" value="1"/>
</dbReference>
<dbReference type="Gene3D" id="3.40.720.10">
    <property type="entry name" value="Alkaline Phosphatase, subunit A"/>
    <property type="match status" value="1"/>
</dbReference>
<dbReference type="SUPFAM" id="SSF53649">
    <property type="entry name" value="Alkaline phosphatase-like"/>
    <property type="match status" value="1"/>
</dbReference>
<evidence type="ECO:0000313" key="9">
    <source>
        <dbReference type="Proteomes" id="UP000887043"/>
    </source>
</evidence>
<evidence type="ECO:0000256" key="1">
    <source>
        <dbReference type="ARBA" id="ARBA00008779"/>
    </source>
</evidence>
<evidence type="ECO:0000256" key="6">
    <source>
        <dbReference type="SAM" id="SignalP"/>
    </source>
</evidence>
<dbReference type="InterPro" id="IPR017850">
    <property type="entry name" value="Alkaline_phosphatase_core_sf"/>
</dbReference>
<dbReference type="Gene3D" id="3.30.1120.10">
    <property type="match status" value="1"/>
</dbReference>
<dbReference type="InterPro" id="IPR050738">
    <property type="entry name" value="Sulfatase"/>
</dbReference>
<dbReference type="GO" id="GO:0046872">
    <property type="term" value="F:metal ion binding"/>
    <property type="evidence" value="ECO:0007669"/>
    <property type="project" value="UniProtKB-KW"/>
</dbReference>
<protein>
    <submittedName>
        <fullName evidence="8">Arylsulfatase</fullName>
    </submittedName>
</protein>
<comment type="caution">
    <text evidence="8">The sequence shown here is derived from an EMBL/GenBank/DDBJ whole genome shotgun (WGS) entry which is preliminary data.</text>
</comment>
<evidence type="ECO:0000256" key="3">
    <source>
        <dbReference type="ARBA" id="ARBA00022801"/>
    </source>
</evidence>
<evidence type="ECO:0000256" key="5">
    <source>
        <dbReference type="PIRSR" id="PIRSR600917-52"/>
    </source>
</evidence>
<dbReference type="PANTHER" id="PTHR42693:SF53">
    <property type="entry name" value="ENDO-4-O-SULFATASE"/>
    <property type="match status" value="1"/>
</dbReference>
<dbReference type="RefSeq" id="WP_143067183.1">
    <property type="nucleotide sequence ID" value="NZ_BPTR01000001.1"/>
</dbReference>
<dbReference type="PANTHER" id="PTHR42693">
    <property type="entry name" value="ARYLSULFATASE FAMILY MEMBER"/>
    <property type="match status" value="1"/>
</dbReference>
<evidence type="ECO:0000313" key="8">
    <source>
        <dbReference type="EMBL" id="GJG28832.1"/>
    </source>
</evidence>
<sequence>MNIKGNSFYWNSKVSMLTLSAVSTLTPFSVSAHTQAKKSEARPNIILIMVDDLGFSDIAPYGGSDIHTPHLTRLAQEGIRFRQFYNNSISAPTRASLITGQYQHNAGMGFFNVDLGDPNYQGYLNRESLTFGEVLHEAGYTTLISGKWHVGDKDQSQWPSQRGFDRSFGFLGGASRYYDAGENANARFAVELYKDNKPYKLKPGEYLTDKITDNALEFISEASKKKNPFFLYLAFNAPHWPLQALPEDIQKYKGVYHDGWDSLRVKRYENAKAQGVIAPNTQLTSHDGKVRAWNTLQDSEKADYEKRQEVYAAMVDRVDQEIGRVLDKLQEIKQDRNTLIIFISDNGAQGGSDARAWQEKQSGEVGAPGSWYMQNSDWSQTGNSPFRDYKAAPYEGGISAPFIAWFPGHIQANTIVDGVAHLIDIAPTFYDLAKAKYPAEYQGHQIQQLPGKSLLPVLYGKTDTVQRGEPLFWEWAGNRAVRDGKWKYIHVEDQIGDELYDIENDRAENHNVATEHPEVLRRLKQEWLYWAKQNHVKYPYPSGWPHFRW</sequence>
<organism evidence="8 9">
    <name type="scientific">Segatella bryantii</name>
    <name type="common">Prevotella bryantii</name>
    <dbReference type="NCBI Taxonomy" id="77095"/>
    <lineage>
        <taxon>Bacteria</taxon>
        <taxon>Pseudomonadati</taxon>
        <taxon>Bacteroidota</taxon>
        <taxon>Bacteroidia</taxon>
        <taxon>Bacteroidales</taxon>
        <taxon>Prevotellaceae</taxon>
        <taxon>Segatella</taxon>
    </lineage>
</organism>
<dbReference type="PROSITE" id="PS00149">
    <property type="entry name" value="SULFATASE_2"/>
    <property type="match status" value="1"/>
</dbReference>
<dbReference type="CDD" id="cd16025">
    <property type="entry name" value="PAS_like"/>
    <property type="match status" value="1"/>
</dbReference>
<name>A0AA37HZG6_SEGBR</name>
<gene>
    <name evidence="8" type="ORF">PRRU23_25320</name>
</gene>
<dbReference type="EMBL" id="BPTR01000001">
    <property type="protein sequence ID" value="GJG28832.1"/>
    <property type="molecule type" value="Genomic_DNA"/>
</dbReference>
<feature type="chain" id="PRO_5041265008" evidence="6">
    <location>
        <begin position="33"/>
        <end position="549"/>
    </location>
</feature>
<feature type="modified residue" description="3-oxoalanine (Ser)" evidence="5">
    <location>
        <position position="90"/>
    </location>
</feature>
<feature type="signal peptide" evidence="6">
    <location>
        <begin position="1"/>
        <end position="32"/>
    </location>
</feature>
<keyword evidence="3" id="KW-0378">Hydrolase</keyword>
<feature type="domain" description="Sulfatase N-terminal" evidence="7">
    <location>
        <begin position="43"/>
        <end position="434"/>
    </location>
</feature>